<dbReference type="AlphaFoldDB" id="W6RJY2"/>
<dbReference type="RefSeq" id="WP_024316417.1">
    <property type="nucleotide sequence ID" value="NZ_ATTO01000033.1"/>
</dbReference>
<evidence type="ECO:0000313" key="1">
    <source>
        <dbReference type="EMBL" id="CDM60625.1"/>
    </source>
</evidence>
<proteinExistence type="predicted"/>
<dbReference type="PATRIC" id="fig|348824.6.peg.4750"/>
<reference evidence="1" key="1">
    <citation type="submission" date="2013-11" db="EMBL/GenBank/DDBJ databases">
        <title>Draft genome sequence of the broad-host-range Rhizobium sp. LPU83 strain, a member of the low-genetic diversity Oregon-like Rhizobium sp. group.</title>
        <authorList>
            <person name="Wibberg D."/>
            <person name="Puehler A."/>
            <person name="Schlueter A."/>
        </authorList>
    </citation>
    <scope>NUCLEOTIDE SEQUENCE [LARGE SCALE GENOMIC DNA]</scope>
    <source>
        <strain evidence="1">LPU83</strain>
        <plasmid evidence="1">pLPU83c</plasmid>
    </source>
</reference>
<dbReference type="EMBL" id="HG916854">
    <property type="protein sequence ID" value="CDM60625.1"/>
    <property type="molecule type" value="Genomic_DNA"/>
</dbReference>
<geneLocation type="plasmid" evidence="1 2">
    <name>pLPU83c</name>
</geneLocation>
<keyword evidence="2" id="KW-1185">Reference proteome</keyword>
<dbReference type="KEGG" id="rhl:LPU83_pLPU83c_0063"/>
<protein>
    <submittedName>
        <fullName evidence="1">Uncharacterized protein</fullName>
    </submittedName>
</protein>
<dbReference type="HOGENOM" id="CLU_823426_0_0_5"/>
<gene>
    <name evidence="1" type="ORF">LPU83_pLPU83c_0063</name>
</gene>
<dbReference type="Proteomes" id="UP000019443">
    <property type="component" value="Plasmid pLPU83c"/>
</dbReference>
<evidence type="ECO:0000313" key="2">
    <source>
        <dbReference type="Proteomes" id="UP000019443"/>
    </source>
</evidence>
<keyword evidence="1" id="KW-0614">Plasmid</keyword>
<organism evidence="1 2">
    <name type="scientific">Rhizobium favelukesii</name>
    <dbReference type="NCBI Taxonomy" id="348824"/>
    <lineage>
        <taxon>Bacteria</taxon>
        <taxon>Pseudomonadati</taxon>
        <taxon>Pseudomonadota</taxon>
        <taxon>Alphaproteobacteria</taxon>
        <taxon>Hyphomicrobiales</taxon>
        <taxon>Rhizobiaceae</taxon>
        <taxon>Rhizobium/Agrobacterium group</taxon>
        <taxon>Rhizobium</taxon>
    </lineage>
</organism>
<sequence>MPARRVAIYYAWSRPDEAKAPLDVIEDRFPALFESRRMLFPRFEELSDPSRFDQGIAGFLDHIVKKNFAAVTLSEAITCAPVIEIERVDEDGRLTPIVPENLKGTDTLVVISFDSRRTVQQASQAEITFVCSFLSIPDHLIFVCPHHDIGEEPSVSHEKAIFRQVADFLHHGDKTIPPRQGFGGFGRSLLAGLGVPVENRFGLRPASEADGTPFPIEAEASLDRLHLLAGVDTFNLHPHLPHFERMDAAIPKLDVLARQKIDPAAPPHPFTADGRTSFDALLQSKPDTFAGTLLVGDATLWSSTAGGVDSLRAFWTNVVQRPHRGDHP</sequence>
<accession>W6RJY2</accession>
<name>W6RJY2_9HYPH</name>